<sequence length="257" mass="28588">MLCESYIVSVKFCYVLLLLVACARGQASPASLDAGFDKPLKTAVVDLGPSPYYKPSRKVRKKLSCFYYSKFAVKEYDEGQKGAEWLSIVSSSSAPCALAHRADEKVIESQEWSGYFWGAKDNYAIFGAPDGTDGGLPFVVFDVNKGRRICEDSSILDYYEKALHLTDTFRISSGSEHAPRLTYFRVVRAQCNLKQKPAECWNKVRQEFGIPQTDIPVCSGYERADWDSAVAYHASVLLVEPLTISSIDGPVSCWPTD</sequence>
<dbReference type="eggNOG" id="ENOG5034BK9">
    <property type="taxonomic scope" value="Bacteria"/>
</dbReference>
<dbReference type="KEGG" id="aba:Acid345_2422"/>
<dbReference type="Proteomes" id="UP000002432">
    <property type="component" value="Chromosome"/>
</dbReference>
<evidence type="ECO:0000313" key="3">
    <source>
        <dbReference type="Proteomes" id="UP000002432"/>
    </source>
</evidence>
<dbReference type="EMBL" id="CP000360">
    <property type="protein sequence ID" value="ABF41423.1"/>
    <property type="molecule type" value="Genomic_DNA"/>
</dbReference>
<protein>
    <submittedName>
        <fullName evidence="2">Uncharacterized protein</fullName>
    </submittedName>
</protein>
<dbReference type="AlphaFoldDB" id="Q1INX7"/>
<evidence type="ECO:0000256" key="1">
    <source>
        <dbReference type="SAM" id="SignalP"/>
    </source>
</evidence>
<dbReference type="EnsemblBacteria" id="ABF41423">
    <property type="protein sequence ID" value="ABF41423"/>
    <property type="gene ID" value="Acid345_2422"/>
</dbReference>
<dbReference type="HOGENOM" id="CLU_1080881_0_0_0"/>
<gene>
    <name evidence="2" type="ordered locus">Acid345_2422</name>
</gene>
<feature type="chain" id="PRO_5004190995" evidence="1">
    <location>
        <begin position="24"/>
        <end position="257"/>
    </location>
</feature>
<dbReference type="STRING" id="204669.Acid345_2422"/>
<organism evidence="2 3">
    <name type="scientific">Koribacter versatilis (strain Ellin345)</name>
    <dbReference type="NCBI Taxonomy" id="204669"/>
    <lineage>
        <taxon>Bacteria</taxon>
        <taxon>Pseudomonadati</taxon>
        <taxon>Acidobacteriota</taxon>
        <taxon>Terriglobia</taxon>
        <taxon>Terriglobales</taxon>
        <taxon>Candidatus Korobacteraceae</taxon>
        <taxon>Candidatus Korobacter</taxon>
    </lineage>
</organism>
<keyword evidence="1" id="KW-0732">Signal</keyword>
<dbReference type="OrthoDB" id="7173921at2"/>
<accession>Q1INX7</accession>
<proteinExistence type="predicted"/>
<dbReference type="RefSeq" id="WP_011523224.1">
    <property type="nucleotide sequence ID" value="NC_008009.1"/>
</dbReference>
<evidence type="ECO:0000313" key="2">
    <source>
        <dbReference type="EMBL" id="ABF41423.1"/>
    </source>
</evidence>
<reference evidence="2 3" key="1">
    <citation type="journal article" date="2009" name="Appl. Environ. Microbiol.">
        <title>Three genomes from the phylum Acidobacteria provide insight into the lifestyles of these microorganisms in soils.</title>
        <authorList>
            <person name="Ward N.L."/>
            <person name="Challacombe J.F."/>
            <person name="Janssen P.H."/>
            <person name="Henrissat B."/>
            <person name="Coutinho P.M."/>
            <person name="Wu M."/>
            <person name="Xie G."/>
            <person name="Haft D.H."/>
            <person name="Sait M."/>
            <person name="Badger J."/>
            <person name="Barabote R.D."/>
            <person name="Bradley B."/>
            <person name="Brettin T.S."/>
            <person name="Brinkac L.M."/>
            <person name="Bruce D."/>
            <person name="Creasy T."/>
            <person name="Daugherty S.C."/>
            <person name="Davidsen T.M."/>
            <person name="DeBoy R.T."/>
            <person name="Detter J.C."/>
            <person name="Dodson R.J."/>
            <person name="Durkin A.S."/>
            <person name="Ganapathy A."/>
            <person name="Gwinn-Giglio M."/>
            <person name="Han C.S."/>
            <person name="Khouri H."/>
            <person name="Kiss H."/>
            <person name="Kothari S.P."/>
            <person name="Madupu R."/>
            <person name="Nelson K.E."/>
            <person name="Nelson W.C."/>
            <person name="Paulsen I."/>
            <person name="Penn K."/>
            <person name="Ren Q."/>
            <person name="Rosovitz M.J."/>
            <person name="Selengut J.D."/>
            <person name="Shrivastava S."/>
            <person name="Sullivan S.A."/>
            <person name="Tapia R."/>
            <person name="Thompson L.S."/>
            <person name="Watkins K.L."/>
            <person name="Yang Q."/>
            <person name="Yu C."/>
            <person name="Zafar N."/>
            <person name="Zhou L."/>
            <person name="Kuske C.R."/>
        </authorList>
    </citation>
    <scope>NUCLEOTIDE SEQUENCE [LARGE SCALE GENOMIC DNA]</scope>
    <source>
        <strain evidence="2 3">Ellin345</strain>
    </source>
</reference>
<feature type="signal peptide" evidence="1">
    <location>
        <begin position="1"/>
        <end position="23"/>
    </location>
</feature>
<name>Q1INX7_KORVE</name>
<keyword evidence="3" id="KW-1185">Reference proteome</keyword>